<evidence type="ECO:0000313" key="3">
    <source>
        <dbReference type="Proteomes" id="UP000015344"/>
    </source>
</evidence>
<keyword evidence="1" id="KW-0812">Transmembrane</keyword>
<feature type="transmembrane region" description="Helical" evidence="1">
    <location>
        <begin position="53"/>
        <end position="74"/>
    </location>
</feature>
<keyword evidence="1" id="KW-1133">Transmembrane helix</keyword>
<comment type="caution">
    <text evidence="2">The sequence shown here is derived from an EMBL/GenBank/DDBJ whole genome shotgun (WGS) entry which is preliminary data.</text>
</comment>
<gene>
    <name evidence="2" type="ORF">PAALTS15_07569</name>
</gene>
<evidence type="ECO:0000313" key="2">
    <source>
        <dbReference type="EMBL" id="EPY08086.1"/>
    </source>
</evidence>
<proteinExistence type="predicted"/>
<organism evidence="2 3">
    <name type="scientific">Paenibacillus alvei TS-15</name>
    <dbReference type="NCBI Taxonomy" id="1117108"/>
    <lineage>
        <taxon>Bacteria</taxon>
        <taxon>Bacillati</taxon>
        <taxon>Bacillota</taxon>
        <taxon>Bacilli</taxon>
        <taxon>Bacillales</taxon>
        <taxon>Paenibacillaceae</taxon>
        <taxon>Paenibacillus</taxon>
    </lineage>
</organism>
<accession>S9U0T9</accession>
<sequence length="80" mass="9130">MDGLIITSAFIILLLLVMQLIRFRGINGSNVTMSLFGIIVIVARPSFRVEYPVLFYILCTSYVVIGVVLFFIFLRGKRDR</sequence>
<feature type="transmembrane region" description="Helical" evidence="1">
    <location>
        <begin position="6"/>
        <end position="23"/>
    </location>
</feature>
<dbReference type="Proteomes" id="UP000015344">
    <property type="component" value="Unassembled WGS sequence"/>
</dbReference>
<feature type="transmembrane region" description="Helical" evidence="1">
    <location>
        <begin position="30"/>
        <end position="47"/>
    </location>
</feature>
<name>S9U0T9_PAEAL</name>
<dbReference type="AlphaFoldDB" id="S9U0T9"/>
<protein>
    <submittedName>
        <fullName evidence="2">Uncharacterized protein</fullName>
    </submittedName>
</protein>
<dbReference type="EMBL" id="ATMT01000028">
    <property type="protein sequence ID" value="EPY08086.1"/>
    <property type="molecule type" value="Genomic_DNA"/>
</dbReference>
<evidence type="ECO:0000256" key="1">
    <source>
        <dbReference type="SAM" id="Phobius"/>
    </source>
</evidence>
<reference evidence="2 3" key="1">
    <citation type="submission" date="2013-05" db="EMBL/GenBank/DDBJ databases">
        <authorList>
            <person name="Strain E.A."/>
            <person name="Brown E."/>
            <person name="Allard M.W."/>
            <person name="Luo Y.L."/>
        </authorList>
    </citation>
    <scope>NUCLEOTIDE SEQUENCE [LARGE SCALE GENOMIC DNA]</scope>
    <source>
        <strain evidence="2 3">TS-15</strain>
    </source>
</reference>
<keyword evidence="1" id="KW-0472">Membrane</keyword>